<evidence type="ECO:0000313" key="2">
    <source>
        <dbReference type="EMBL" id="ORD92966.1"/>
    </source>
</evidence>
<sequence length="66" mass="7275">MCSIASLSINLHLLTIVLNYLIHQITSWLPSSIIFSIFSVGPDFSPTKVKNSILSNDNSLTNRVIS</sequence>
<comment type="caution">
    <text evidence="2">The sequence shown here is derived from an EMBL/GenBank/DDBJ whole genome shotgun (WGS) entry which is preliminary data.</text>
</comment>
<dbReference type="Proteomes" id="UP000192501">
    <property type="component" value="Unassembled WGS sequence"/>
</dbReference>
<gene>
    <name evidence="2" type="ORF">A0H76_3000</name>
</gene>
<protein>
    <submittedName>
        <fullName evidence="2">Uncharacterized protein</fullName>
    </submittedName>
</protein>
<evidence type="ECO:0000256" key="1">
    <source>
        <dbReference type="SAM" id="SignalP"/>
    </source>
</evidence>
<organism evidence="2 3">
    <name type="scientific">Hepatospora eriocheir</name>
    <dbReference type="NCBI Taxonomy" id="1081669"/>
    <lineage>
        <taxon>Eukaryota</taxon>
        <taxon>Fungi</taxon>
        <taxon>Fungi incertae sedis</taxon>
        <taxon>Microsporidia</taxon>
        <taxon>Hepatosporidae</taxon>
        <taxon>Hepatospora</taxon>
    </lineage>
</organism>
<feature type="signal peptide" evidence="1">
    <location>
        <begin position="1"/>
        <end position="27"/>
    </location>
</feature>
<dbReference type="AlphaFoldDB" id="A0A1X0Q5L2"/>
<feature type="chain" id="PRO_5012642657" evidence="1">
    <location>
        <begin position="28"/>
        <end position="66"/>
    </location>
</feature>
<name>A0A1X0Q5L2_9MICR</name>
<accession>A0A1X0Q5L2</accession>
<dbReference type="VEuPathDB" id="MicrosporidiaDB:A0H76_3000"/>
<dbReference type="EMBL" id="LTAI01002146">
    <property type="protein sequence ID" value="ORD92966.1"/>
    <property type="molecule type" value="Genomic_DNA"/>
</dbReference>
<keyword evidence="1" id="KW-0732">Signal</keyword>
<reference evidence="2 3" key="1">
    <citation type="journal article" date="2017" name="Environ. Microbiol.">
        <title>Decay of the glycolytic pathway and adaptation to intranuclear parasitism within Enterocytozoonidae microsporidia.</title>
        <authorList>
            <person name="Wiredu Boakye D."/>
            <person name="Jaroenlak P."/>
            <person name="Prachumwat A."/>
            <person name="Williams T.A."/>
            <person name="Bateman K.S."/>
            <person name="Itsathitphaisarn O."/>
            <person name="Sritunyalucksana K."/>
            <person name="Paszkiewicz K.H."/>
            <person name="Moore K.A."/>
            <person name="Stentiford G.D."/>
            <person name="Williams B.A."/>
        </authorList>
    </citation>
    <scope>NUCLEOTIDE SEQUENCE [LARGE SCALE GENOMIC DNA]</scope>
    <source>
        <strain evidence="3">canceri</strain>
    </source>
</reference>
<evidence type="ECO:0000313" key="3">
    <source>
        <dbReference type="Proteomes" id="UP000192501"/>
    </source>
</evidence>
<proteinExistence type="predicted"/>